<sequence>MNERVQLSDGDESFTQTYTLAEAQSLMGQPDQILAVERAVNLWLKQIESVLIEMEQLRQETDDAGPQDELEYWKRRMAKFKFLSEQMDTPKVRGALLVLQMARSKILKTWKETDARVIQNLTEAKDNVKFVYAIEEYCHPLYLNDPPGMTPYIMMLFNTVRMIHSISKYYNTSEKLSALLIKITNQMIRACQVYISSSGQETIWTQDRKEVRIKIQHCIRLNQTYRKAYQKTKEKLESLPGEKPFTFSEQYVFGKFDAFCSRLNNVTSLFDDMDEFSNFFQGRAESLLPMETGLKDILKTWNEMCGEISSKDYDYLDYRNHLFDQDLQIFASSVRELLRRVHMMVEKEHEEIWETPMAHRMLARFEKIAQVVPQLDVNGKYRRILAKYHQELDKVTKLYSKHCETPPPLRGLPPVAGQIQWARSLFQHLEVPMMAFRAHGILLETIEGKEAVKRYNRIGKTLVAYELAYYDAWRKQSLSAIQKSLRCTLVVRKPETEELYVNWDPRISTLLYEATKIQQMGFEIPYMTQVLIYKAPLLLQKRDKVK</sequence>
<dbReference type="GO" id="GO:0007018">
    <property type="term" value="P:microtubule-based movement"/>
    <property type="evidence" value="ECO:0007669"/>
    <property type="project" value="InterPro"/>
</dbReference>
<comment type="caution">
    <text evidence="3">The sequence shown here is derived from an EMBL/GenBank/DDBJ whole genome shotgun (WGS) entry which is preliminary data.</text>
</comment>
<dbReference type="PANTHER" id="PTHR46532:SF4">
    <property type="entry name" value="AAA+ ATPASE DOMAIN-CONTAINING PROTEIN"/>
    <property type="match status" value="1"/>
</dbReference>
<dbReference type="GO" id="GO:0051959">
    <property type="term" value="F:dynein light intermediate chain binding"/>
    <property type="evidence" value="ECO:0007669"/>
    <property type="project" value="InterPro"/>
</dbReference>
<evidence type="ECO:0000313" key="3">
    <source>
        <dbReference type="EMBL" id="CAL4074542.1"/>
    </source>
</evidence>
<dbReference type="EMBL" id="CAXKWB010004632">
    <property type="protein sequence ID" value="CAL4074542.1"/>
    <property type="molecule type" value="Genomic_DNA"/>
</dbReference>
<proteinExistence type="inferred from homology"/>
<dbReference type="Proteomes" id="UP001497623">
    <property type="component" value="Unassembled WGS sequence"/>
</dbReference>
<keyword evidence="4" id="KW-1185">Reference proteome</keyword>
<reference evidence="3 4" key="1">
    <citation type="submission" date="2024-05" db="EMBL/GenBank/DDBJ databases">
        <authorList>
            <person name="Wallberg A."/>
        </authorList>
    </citation>
    <scope>NUCLEOTIDE SEQUENCE [LARGE SCALE GENOMIC DNA]</scope>
</reference>
<dbReference type="GO" id="GO:0045505">
    <property type="term" value="F:dynein intermediate chain binding"/>
    <property type="evidence" value="ECO:0007669"/>
    <property type="project" value="InterPro"/>
</dbReference>
<accession>A0AAV2Q8N8</accession>
<dbReference type="InterPro" id="IPR026983">
    <property type="entry name" value="DHC"/>
</dbReference>
<dbReference type="Pfam" id="PF08385">
    <property type="entry name" value="DHC_N1"/>
    <property type="match status" value="1"/>
</dbReference>
<dbReference type="InterPro" id="IPR013594">
    <property type="entry name" value="Dynein_heavy_tail"/>
</dbReference>
<dbReference type="PANTHER" id="PTHR46532">
    <property type="entry name" value="MALE FERTILITY FACTOR KL5"/>
    <property type="match status" value="1"/>
</dbReference>
<feature type="domain" description="Dynein heavy chain tail" evidence="2">
    <location>
        <begin position="35"/>
        <end position="541"/>
    </location>
</feature>
<name>A0AAV2Q8N8_MEGNR</name>
<protein>
    <recommendedName>
        <fullName evidence="2">Dynein heavy chain tail domain-containing protein</fullName>
    </recommendedName>
</protein>
<evidence type="ECO:0000313" key="4">
    <source>
        <dbReference type="Proteomes" id="UP001497623"/>
    </source>
</evidence>
<dbReference type="AlphaFoldDB" id="A0AAV2Q8N8"/>
<gene>
    <name evidence="3" type="ORF">MNOR_LOCUS9532</name>
</gene>
<evidence type="ECO:0000259" key="2">
    <source>
        <dbReference type="Pfam" id="PF08385"/>
    </source>
</evidence>
<organism evidence="3 4">
    <name type="scientific">Meganyctiphanes norvegica</name>
    <name type="common">Northern krill</name>
    <name type="synonym">Thysanopoda norvegica</name>
    <dbReference type="NCBI Taxonomy" id="48144"/>
    <lineage>
        <taxon>Eukaryota</taxon>
        <taxon>Metazoa</taxon>
        <taxon>Ecdysozoa</taxon>
        <taxon>Arthropoda</taxon>
        <taxon>Crustacea</taxon>
        <taxon>Multicrustacea</taxon>
        <taxon>Malacostraca</taxon>
        <taxon>Eumalacostraca</taxon>
        <taxon>Eucarida</taxon>
        <taxon>Euphausiacea</taxon>
        <taxon>Euphausiidae</taxon>
        <taxon>Meganyctiphanes</taxon>
    </lineage>
</organism>
<evidence type="ECO:0000256" key="1">
    <source>
        <dbReference type="ARBA" id="ARBA00008887"/>
    </source>
</evidence>
<comment type="similarity">
    <text evidence="1">Belongs to the dynein heavy chain family.</text>
</comment>
<feature type="non-terminal residue" evidence="3">
    <location>
        <position position="546"/>
    </location>
</feature>
<dbReference type="GO" id="GO:0005858">
    <property type="term" value="C:axonemal dynein complex"/>
    <property type="evidence" value="ECO:0007669"/>
    <property type="project" value="TreeGrafter"/>
</dbReference>